<dbReference type="GO" id="GO:0006364">
    <property type="term" value="P:rRNA processing"/>
    <property type="evidence" value="ECO:0007669"/>
    <property type="project" value="TreeGrafter"/>
</dbReference>
<reference evidence="13" key="1">
    <citation type="submission" date="2014-12" db="EMBL/GenBank/DDBJ databases">
        <title>Insight into the proteome of Arion vulgaris.</title>
        <authorList>
            <person name="Aradska J."/>
            <person name="Bulat T."/>
            <person name="Smidak R."/>
            <person name="Sarate P."/>
            <person name="Gangsoo J."/>
            <person name="Sialana F."/>
            <person name="Bilban M."/>
            <person name="Lubec G."/>
        </authorList>
    </citation>
    <scope>NUCLEOTIDE SEQUENCE</scope>
    <source>
        <tissue evidence="13">Skin</tissue>
    </source>
</reference>
<proteinExistence type="inferred from homology"/>
<dbReference type="Pfam" id="PF01868">
    <property type="entry name" value="RNase_P-MRP_p29"/>
    <property type="match status" value="1"/>
</dbReference>
<evidence type="ECO:0000256" key="5">
    <source>
        <dbReference type="ARBA" id="ARBA00022490"/>
    </source>
</evidence>
<evidence type="ECO:0000256" key="1">
    <source>
        <dbReference type="ARBA" id="ARBA00002435"/>
    </source>
</evidence>
<protein>
    <recommendedName>
        <fullName evidence="4">Ribonuclease P protein subunit p29</fullName>
    </recommendedName>
</protein>
<dbReference type="FunFam" id="2.30.30.210:FF:000001">
    <property type="entry name" value="Ribonuclease P protein subunit p29"/>
    <property type="match status" value="1"/>
</dbReference>
<evidence type="ECO:0000313" key="13">
    <source>
        <dbReference type="EMBL" id="CEK78644.1"/>
    </source>
</evidence>
<dbReference type="GO" id="GO:0001682">
    <property type="term" value="P:tRNA 5'-leader removal"/>
    <property type="evidence" value="ECO:0007669"/>
    <property type="project" value="InterPro"/>
</dbReference>
<evidence type="ECO:0000256" key="11">
    <source>
        <dbReference type="ARBA" id="ARBA00023242"/>
    </source>
</evidence>
<keyword evidence="7" id="KW-0819">tRNA processing</keyword>
<evidence type="ECO:0000256" key="4">
    <source>
        <dbReference type="ARBA" id="ARBA00016225"/>
    </source>
</evidence>
<dbReference type="GO" id="GO:0016787">
    <property type="term" value="F:hydrolase activity"/>
    <property type="evidence" value="ECO:0007669"/>
    <property type="project" value="UniProtKB-KW"/>
</dbReference>
<keyword evidence="8" id="KW-0540">Nuclease</keyword>
<dbReference type="PANTHER" id="PTHR13348">
    <property type="entry name" value="RIBONUCLEASE P SUBUNIT P29"/>
    <property type="match status" value="1"/>
</dbReference>
<evidence type="ECO:0000256" key="3">
    <source>
        <dbReference type="ARBA" id="ARBA00006181"/>
    </source>
</evidence>
<comment type="function">
    <text evidence="1">Component of ribonuclease P, a ribonucleoprotein complex that generates mature tRNA molecules by cleaving their 5'-ends.</text>
</comment>
<name>A0A0B7AC97_9EUPU</name>
<dbReference type="SMART" id="SM00538">
    <property type="entry name" value="POP4"/>
    <property type="match status" value="1"/>
</dbReference>
<comment type="subcellular location">
    <subcellularLocation>
        <location evidence="2">Nucleus</location>
        <location evidence="2">Nucleolus</location>
    </subcellularLocation>
</comment>
<keyword evidence="11" id="KW-0539">Nucleus</keyword>
<dbReference type="GO" id="GO:0000172">
    <property type="term" value="C:ribonuclease MRP complex"/>
    <property type="evidence" value="ECO:0007669"/>
    <property type="project" value="InterPro"/>
</dbReference>
<gene>
    <name evidence="13" type="primary">ORF111246</name>
</gene>
<keyword evidence="9" id="KW-0255">Endonuclease</keyword>
<dbReference type="GO" id="GO:0030677">
    <property type="term" value="C:ribonuclease P complex"/>
    <property type="evidence" value="ECO:0007669"/>
    <property type="project" value="InterPro"/>
</dbReference>
<comment type="similarity">
    <text evidence="3">Belongs to the eukaryotic/archaeal RNase P protein component 1 family.</text>
</comment>
<dbReference type="InterPro" id="IPR023534">
    <property type="entry name" value="Rof/RNase_P-like"/>
</dbReference>
<keyword evidence="6" id="KW-0597">Phosphoprotein</keyword>
<evidence type="ECO:0000256" key="9">
    <source>
        <dbReference type="ARBA" id="ARBA00022759"/>
    </source>
</evidence>
<evidence type="ECO:0000256" key="2">
    <source>
        <dbReference type="ARBA" id="ARBA00004604"/>
    </source>
</evidence>
<keyword evidence="5" id="KW-0963">Cytoplasm</keyword>
<comment type="subunit">
    <text evidence="12">Component of nuclear RNase P and RNase MRP ribonucleoproteins. RNase P consists of a catalytic RNA moiety and 10 different protein chains; POP1, POP4, POP5, POP7, RPP14, RPP21, RPP25, RPP30, RPP38 and RPP40. Within the RNase P complex, POP1, POP7 and RPP25 form the 'finger' subcomplex, POP5, RPP14, RPP40 and homodimeric RPP30 form the 'palm' subcomplex, and RPP21, POP4 and RPP38 form the 'wrist' subcomplex. All subunits of the RNase P complex interact with the catalytic RNA. Several subunits of RNase P are also part of the RNase MRP complex. RNase MRP consists of a catalytic RNA moiety and about 8 protein subunits; POP1, POP7, RPP25, RPP30, RPP38, RPP40 and possibly also POP4 and POP5.</text>
</comment>
<evidence type="ECO:0000256" key="8">
    <source>
        <dbReference type="ARBA" id="ARBA00022722"/>
    </source>
</evidence>
<evidence type="ECO:0000256" key="10">
    <source>
        <dbReference type="ARBA" id="ARBA00022801"/>
    </source>
</evidence>
<dbReference type="HAMAP" id="MF_00754">
    <property type="entry name" value="RNase_P_1"/>
    <property type="match status" value="1"/>
</dbReference>
<accession>A0A0B7AC97</accession>
<dbReference type="PANTHER" id="PTHR13348:SF0">
    <property type="entry name" value="RIBONUCLEASE P PROTEIN SUBUNIT P29"/>
    <property type="match status" value="1"/>
</dbReference>
<dbReference type="EMBL" id="HACG01031779">
    <property type="protein sequence ID" value="CEK78644.1"/>
    <property type="molecule type" value="Transcribed_RNA"/>
</dbReference>
<dbReference type="InterPro" id="IPR016848">
    <property type="entry name" value="RNase_P/MRP_Rpp29-subunit"/>
</dbReference>
<dbReference type="InterPro" id="IPR023538">
    <property type="entry name" value="RNP1"/>
</dbReference>
<evidence type="ECO:0000256" key="6">
    <source>
        <dbReference type="ARBA" id="ARBA00022553"/>
    </source>
</evidence>
<evidence type="ECO:0000256" key="12">
    <source>
        <dbReference type="ARBA" id="ARBA00046486"/>
    </source>
</evidence>
<organism evidence="13">
    <name type="scientific">Arion vulgaris</name>
    <dbReference type="NCBI Taxonomy" id="1028688"/>
    <lineage>
        <taxon>Eukaryota</taxon>
        <taxon>Metazoa</taxon>
        <taxon>Spiralia</taxon>
        <taxon>Lophotrochozoa</taxon>
        <taxon>Mollusca</taxon>
        <taxon>Gastropoda</taxon>
        <taxon>Heterobranchia</taxon>
        <taxon>Euthyneura</taxon>
        <taxon>Panpulmonata</taxon>
        <taxon>Eupulmonata</taxon>
        <taxon>Stylommatophora</taxon>
        <taxon>Helicina</taxon>
        <taxon>Arionoidea</taxon>
        <taxon>Arionidae</taxon>
        <taxon>Arion</taxon>
    </lineage>
</organism>
<dbReference type="GO" id="GO:0004519">
    <property type="term" value="F:endonuclease activity"/>
    <property type="evidence" value="ECO:0007669"/>
    <property type="project" value="UniProtKB-KW"/>
</dbReference>
<dbReference type="GO" id="GO:0033204">
    <property type="term" value="F:ribonuclease P RNA binding"/>
    <property type="evidence" value="ECO:0007669"/>
    <property type="project" value="InterPro"/>
</dbReference>
<dbReference type="InterPro" id="IPR002730">
    <property type="entry name" value="Rpp29/RNP1"/>
</dbReference>
<keyword evidence="10" id="KW-0378">Hydrolase</keyword>
<dbReference type="SUPFAM" id="SSF101744">
    <property type="entry name" value="Rof/RNase P subunit-like"/>
    <property type="match status" value="1"/>
</dbReference>
<evidence type="ECO:0000256" key="7">
    <source>
        <dbReference type="ARBA" id="ARBA00022694"/>
    </source>
</evidence>
<dbReference type="Gene3D" id="2.30.30.210">
    <property type="entry name" value="Ribonuclease P/MRP, subunit p29"/>
    <property type="match status" value="1"/>
</dbReference>
<dbReference type="GO" id="GO:0005730">
    <property type="term" value="C:nucleolus"/>
    <property type="evidence" value="ECO:0007669"/>
    <property type="project" value="UniProtKB-SubCell"/>
</dbReference>
<dbReference type="InterPro" id="IPR036980">
    <property type="entry name" value="RNase_P/MRP_Rpp29_sf"/>
</dbReference>
<dbReference type="AlphaFoldDB" id="A0A0B7AC97"/>
<sequence length="232" mass="26504">MNDSSKITVVHAEAYNNLDLEDLSSGVHGKSFGARKTWLAAFTKKHLPASRLRSNDDDLSSKFESIDCSRRKKKKRRKSKASVAGETRTRLLRNSQRHFKLSPDLRYETYLPLMKMWTKYMEELIPFSNLTDSSLPNVAQKMMKADFHGCPLIVRKSKCPSYIGVQGIVLQETRNTFVLVTPDNVVKRIPKANSIFNVILHDHIFTIYGNQFTIKPGERAAKKFKSKPSIDL</sequence>